<dbReference type="InterPro" id="IPR058647">
    <property type="entry name" value="BSH_CzcB-like"/>
</dbReference>
<dbReference type="Gene3D" id="2.40.50.100">
    <property type="match status" value="1"/>
</dbReference>
<reference evidence="6 7" key="1">
    <citation type="submission" date="2021-12" db="EMBL/GenBank/DDBJ databases">
        <title>Genome sequencing of bacteria with rrn-lacking chromosome and rrn-plasmid.</title>
        <authorList>
            <person name="Anda M."/>
            <person name="Iwasaki W."/>
        </authorList>
    </citation>
    <scope>NUCLEOTIDE SEQUENCE [LARGE SCALE GENOMIC DNA]</scope>
    <source>
        <strain evidence="6 7">NBRC 101262</strain>
    </source>
</reference>
<dbReference type="Gene3D" id="2.40.30.170">
    <property type="match status" value="1"/>
</dbReference>
<evidence type="ECO:0000256" key="4">
    <source>
        <dbReference type="SAM" id="SignalP"/>
    </source>
</evidence>
<evidence type="ECO:0000259" key="5">
    <source>
        <dbReference type="Pfam" id="PF25973"/>
    </source>
</evidence>
<feature type="compositionally biased region" description="Basic and acidic residues" evidence="3">
    <location>
        <begin position="35"/>
        <end position="51"/>
    </location>
</feature>
<evidence type="ECO:0000256" key="1">
    <source>
        <dbReference type="ARBA" id="ARBA00009477"/>
    </source>
</evidence>
<proteinExistence type="inferred from homology"/>
<evidence type="ECO:0000313" key="6">
    <source>
        <dbReference type="EMBL" id="BDC98400.1"/>
    </source>
</evidence>
<sequence length="409" mass="45224">MKTIYQSLLILGLLLAFSGCQPGEGQHEAVATNSHESHDGHTDHDDHDDHADHEQLAEGQVMLTNTQVNALEIRTAPMQKQVLSQVVVANGRLEVPPQGKAYISAPIGANAQKILVVEGQTVKKGAVLAYLEHPEIIQVQLDYQEAYQRLQFVAQDYKRQQELYEQKVASGKQFQEIKANYFTLKGRVNGLKMKLDMLNISAKKVENGDIVPLAAVRAPIDGAVTVVNIATGQYVNPQMAMIELVDPSHVHADLMVYERDVFKVKEGQTVQFALSQHPEMIFDARVISVGKNFEEERKAVHVHAEPLKDHAHLLPGLFIKGNIQTGTQEEWAVPEAAVVEEAGKYFIFTATPDDEGARYQRQEVALGAKSLGLVAVKPMAEMDSAAQVVQNAAYYLLAEMNKEEAEHAH</sequence>
<dbReference type="InterPro" id="IPR051909">
    <property type="entry name" value="MFP_Cation_Efflux"/>
</dbReference>
<name>A0ABN6L5Z9_9BACT</name>
<dbReference type="EMBL" id="AP025292">
    <property type="protein sequence ID" value="BDC98400.1"/>
    <property type="molecule type" value="Genomic_DNA"/>
</dbReference>
<comment type="similarity">
    <text evidence="1">Belongs to the membrane fusion protein (MFP) (TC 8.A.1) family.</text>
</comment>
<feature type="signal peptide" evidence="4">
    <location>
        <begin position="1"/>
        <end position="22"/>
    </location>
</feature>
<dbReference type="InterPro" id="IPR006143">
    <property type="entry name" value="RND_pump_MFP"/>
</dbReference>
<feature type="region of interest" description="Disordered" evidence="3">
    <location>
        <begin position="24"/>
        <end position="51"/>
    </location>
</feature>
<keyword evidence="7" id="KW-1185">Reference proteome</keyword>
<dbReference type="Pfam" id="PF25973">
    <property type="entry name" value="BSH_CzcB"/>
    <property type="match status" value="1"/>
</dbReference>
<gene>
    <name evidence="6" type="ORF">PEPS_06810</name>
</gene>
<dbReference type="RefSeq" id="WP_338397656.1">
    <property type="nucleotide sequence ID" value="NZ_AP025292.1"/>
</dbReference>
<accession>A0ABN6L5Z9</accession>
<dbReference type="Proteomes" id="UP001354989">
    <property type="component" value="Chromosome"/>
</dbReference>
<protein>
    <recommendedName>
        <fullName evidence="5">CzcB-like barrel-sandwich hybrid domain-containing protein</fullName>
    </recommendedName>
</protein>
<evidence type="ECO:0000313" key="7">
    <source>
        <dbReference type="Proteomes" id="UP001354989"/>
    </source>
</evidence>
<dbReference type="SUPFAM" id="SSF111369">
    <property type="entry name" value="HlyD-like secretion proteins"/>
    <property type="match status" value="1"/>
</dbReference>
<dbReference type="NCBIfam" id="TIGR01730">
    <property type="entry name" value="RND_mfp"/>
    <property type="match status" value="1"/>
</dbReference>
<evidence type="ECO:0000256" key="3">
    <source>
        <dbReference type="SAM" id="MobiDB-lite"/>
    </source>
</evidence>
<keyword evidence="2" id="KW-0813">Transport</keyword>
<keyword evidence="4" id="KW-0732">Signal</keyword>
<dbReference type="Gene3D" id="2.40.420.20">
    <property type="match status" value="1"/>
</dbReference>
<feature type="chain" id="PRO_5045233641" description="CzcB-like barrel-sandwich hybrid domain-containing protein" evidence="4">
    <location>
        <begin position="23"/>
        <end position="409"/>
    </location>
</feature>
<organism evidence="6 7">
    <name type="scientific">Persicobacter psychrovividus</name>
    <dbReference type="NCBI Taxonomy" id="387638"/>
    <lineage>
        <taxon>Bacteria</taxon>
        <taxon>Pseudomonadati</taxon>
        <taxon>Bacteroidota</taxon>
        <taxon>Cytophagia</taxon>
        <taxon>Cytophagales</taxon>
        <taxon>Persicobacteraceae</taxon>
        <taxon>Persicobacter</taxon>
    </lineage>
</organism>
<dbReference type="PANTHER" id="PTHR30097">
    <property type="entry name" value="CATION EFFLUX SYSTEM PROTEIN CUSB"/>
    <property type="match status" value="1"/>
</dbReference>
<dbReference type="PROSITE" id="PS51257">
    <property type="entry name" value="PROKAR_LIPOPROTEIN"/>
    <property type="match status" value="1"/>
</dbReference>
<dbReference type="PANTHER" id="PTHR30097:SF4">
    <property type="entry name" value="SLR6042 PROTEIN"/>
    <property type="match status" value="1"/>
</dbReference>
<evidence type="ECO:0000256" key="2">
    <source>
        <dbReference type="ARBA" id="ARBA00022448"/>
    </source>
</evidence>
<feature type="domain" description="CzcB-like barrel-sandwich hybrid" evidence="5">
    <location>
        <begin position="101"/>
        <end position="244"/>
    </location>
</feature>